<reference evidence="2" key="1">
    <citation type="submission" date="2021-01" db="EMBL/GenBank/DDBJ databases">
        <title>Phytophthora aleatoria, a newly-described species from Pinus radiata is distinct from Phytophthora cactorum isolates based on comparative genomics.</title>
        <authorList>
            <person name="Mcdougal R."/>
            <person name="Panda P."/>
            <person name="Williams N."/>
            <person name="Studholme D.J."/>
        </authorList>
    </citation>
    <scope>NUCLEOTIDE SEQUENCE</scope>
    <source>
        <strain evidence="2">NZFS 4037</strain>
    </source>
</reference>
<keyword evidence="1" id="KW-0472">Membrane</keyword>
<evidence type="ECO:0000313" key="2">
    <source>
        <dbReference type="EMBL" id="KAG6941438.1"/>
    </source>
</evidence>
<keyword evidence="1" id="KW-0812">Transmembrane</keyword>
<feature type="transmembrane region" description="Helical" evidence="1">
    <location>
        <begin position="305"/>
        <end position="324"/>
    </location>
</feature>
<organism evidence="2 3">
    <name type="scientific">Phytophthora aleatoria</name>
    <dbReference type="NCBI Taxonomy" id="2496075"/>
    <lineage>
        <taxon>Eukaryota</taxon>
        <taxon>Sar</taxon>
        <taxon>Stramenopiles</taxon>
        <taxon>Oomycota</taxon>
        <taxon>Peronosporomycetes</taxon>
        <taxon>Peronosporales</taxon>
        <taxon>Peronosporaceae</taxon>
        <taxon>Phytophthora</taxon>
    </lineage>
</organism>
<name>A0A8J5I1A2_9STRA</name>
<dbReference type="AlphaFoldDB" id="A0A8J5I1A2"/>
<dbReference type="EMBL" id="JAENGY010003662">
    <property type="protein sequence ID" value="KAG6941438.1"/>
    <property type="molecule type" value="Genomic_DNA"/>
</dbReference>
<sequence>MLWIISKNIEMLESNGLMKSILPIYKDKYKADESALEQYVWVKNGSIDVFGKESNLKHTAAVRKVDWQSTLRAFLKMVKSKGFELTMVGASDVKKTIRDYKPYEADENDEEREARHGIKTGFDEDMDQNLSIPDTDAKKMLYEYYKSLFDNKVVIPFRLQPVVSYKNGVKAHDTYYFGVPSEGRYLNTRNKEHKPVSGKALSDLMKAIRWMDTILALLSGLEDAYRTASDIEGPATEAEENMIKNVNDNLRFIRKVIFSNADDVKQESAEGYAESELDKLHDDAERAYLKYGEAQKQAKIIQKQVVAAIVSLVASTFVCLTLMLRPLSSFNQTYANVVLSVKSAIVSKP</sequence>
<evidence type="ECO:0000256" key="1">
    <source>
        <dbReference type="SAM" id="Phobius"/>
    </source>
</evidence>
<dbReference type="Proteomes" id="UP000709295">
    <property type="component" value="Unassembled WGS sequence"/>
</dbReference>
<gene>
    <name evidence="2" type="ORF">JG688_00018672</name>
</gene>
<protein>
    <submittedName>
        <fullName evidence="2">Uncharacterized protein</fullName>
    </submittedName>
</protein>
<accession>A0A8J5I1A2</accession>
<evidence type="ECO:0000313" key="3">
    <source>
        <dbReference type="Proteomes" id="UP000709295"/>
    </source>
</evidence>
<comment type="caution">
    <text evidence="2">The sequence shown here is derived from an EMBL/GenBank/DDBJ whole genome shotgun (WGS) entry which is preliminary data.</text>
</comment>
<keyword evidence="3" id="KW-1185">Reference proteome</keyword>
<proteinExistence type="predicted"/>
<keyword evidence="1" id="KW-1133">Transmembrane helix</keyword>